<evidence type="ECO:0008006" key="2">
    <source>
        <dbReference type="Google" id="ProtNLM"/>
    </source>
</evidence>
<dbReference type="Pfam" id="PF03692">
    <property type="entry name" value="CxxCxxCC"/>
    <property type="match status" value="1"/>
</dbReference>
<accession>A0A3B1BX27</accession>
<proteinExistence type="predicted"/>
<gene>
    <name evidence="1" type="ORF">MNBD_NITROSPINAE03-1827</name>
</gene>
<evidence type="ECO:0000313" key="1">
    <source>
        <dbReference type="EMBL" id="VAX20352.1"/>
    </source>
</evidence>
<protein>
    <recommendedName>
        <fullName evidence="2">YkgJ family cysteine cluster protein</fullName>
    </recommendedName>
</protein>
<reference evidence="1" key="1">
    <citation type="submission" date="2018-06" db="EMBL/GenBank/DDBJ databases">
        <authorList>
            <person name="Zhirakovskaya E."/>
        </authorList>
    </citation>
    <scope>NUCLEOTIDE SEQUENCE</scope>
</reference>
<dbReference type="EMBL" id="UOGB01000177">
    <property type="protein sequence ID" value="VAX20352.1"/>
    <property type="molecule type" value="Genomic_DNA"/>
</dbReference>
<organism evidence="1">
    <name type="scientific">hydrothermal vent metagenome</name>
    <dbReference type="NCBI Taxonomy" id="652676"/>
    <lineage>
        <taxon>unclassified sequences</taxon>
        <taxon>metagenomes</taxon>
        <taxon>ecological metagenomes</taxon>
    </lineage>
</organism>
<sequence length="127" mass="15277">MSAKKVKGCEACPALCCSDLEDDILRPVTKEEVDNLKWELHFENTKVFIRSRRWYQLTLGKCMYLDKNNLCTIYEDRPQTCRDHMPPECEFYGKIYDIMFETPDDLQKFVDKEKRRKKKKRKARSKQ</sequence>
<dbReference type="AlphaFoldDB" id="A0A3B1BX27"/>
<name>A0A3B1BX27_9ZZZZ</name>
<dbReference type="InterPro" id="IPR005358">
    <property type="entry name" value="Puta_zinc/iron-chelating_dom"/>
</dbReference>